<dbReference type="InterPro" id="IPR011008">
    <property type="entry name" value="Dimeric_a/b-barrel"/>
</dbReference>
<dbReference type="Proteomes" id="UP001620514">
    <property type="component" value="Unassembled WGS sequence"/>
</dbReference>
<dbReference type="Gene3D" id="3.30.70.100">
    <property type="match status" value="1"/>
</dbReference>
<evidence type="ECO:0008006" key="3">
    <source>
        <dbReference type="Google" id="ProtNLM"/>
    </source>
</evidence>
<evidence type="ECO:0000313" key="1">
    <source>
        <dbReference type="EMBL" id="MFK4444791.1"/>
    </source>
</evidence>
<reference evidence="1 2" key="1">
    <citation type="submission" date="2024-10" db="EMBL/GenBank/DDBJ databases">
        <authorList>
            <person name="Deangelis K."/>
            <person name="Huntemann M."/>
            <person name="Clum A."/>
            <person name="Wang J."/>
            <person name="Palaniappan K."/>
            <person name="Ritter S."/>
            <person name="Chen I.-M."/>
            <person name="Stamatis D."/>
            <person name="Reddy T."/>
            <person name="O'Malley R."/>
            <person name="Daum C."/>
            <person name="Ng V."/>
            <person name="Ivanova N."/>
            <person name="Kyrpides N."/>
            <person name="Woyke T."/>
        </authorList>
    </citation>
    <scope>NUCLEOTIDE SEQUENCE [LARGE SCALE GENOMIC DNA]</scope>
    <source>
        <strain evidence="1 2">GAS97</strain>
    </source>
</reference>
<organism evidence="1 2">
    <name type="scientific">Caballeronia udeis</name>
    <dbReference type="NCBI Taxonomy" id="1232866"/>
    <lineage>
        <taxon>Bacteria</taxon>
        <taxon>Pseudomonadati</taxon>
        <taxon>Pseudomonadota</taxon>
        <taxon>Betaproteobacteria</taxon>
        <taxon>Burkholderiales</taxon>
        <taxon>Burkholderiaceae</taxon>
        <taxon>Caballeronia</taxon>
    </lineage>
</organism>
<dbReference type="SUPFAM" id="SSF54909">
    <property type="entry name" value="Dimeric alpha+beta barrel"/>
    <property type="match status" value="1"/>
</dbReference>
<sequence>MTFSYFITATNEDDPHARISAAHYELIQEAIRATPDLLKAELHTPARITTYHDDGHSPLLALRLEFACIEALESQVAEGGHLWRLAQSDYWLATGASVVTHQAMLTRTFLPLTRTAAEPALCSYLVHYPGAAENINDWLSYYITHHPQIMLDYPDVRQVNVFTRVDWCESMPWTRVNYMQRNMLTFPSPQLLAEALNSPVRARMREDNGQFPAFSGRACHYPMLTTVIAPDNAKYFETPPSLAS</sequence>
<reference evidence="1 2" key="2">
    <citation type="submission" date="2024-11" db="EMBL/GenBank/DDBJ databases">
        <title>Using genomics to understand microbial adaptation to soil warming.</title>
        <authorList>
            <person name="Deangelis K.M. PhD."/>
        </authorList>
    </citation>
    <scope>NUCLEOTIDE SEQUENCE [LARGE SCALE GENOMIC DNA]</scope>
    <source>
        <strain evidence="1 2">GAS97</strain>
    </source>
</reference>
<comment type="caution">
    <text evidence="1">The sequence shown here is derived from an EMBL/GenBank/DDBJ whole genome shotgun (WGS) entry which is preliminary data.</text>
</comment>
<keyword evidence="2" id="KW-1185">Reference proteome</keyword>
<dbReference type="RefSeq" id="WP_404609872.1">
    <property type="nucleotide sequence ID" value="NZ_JBIYDN010000016.1"/>
</dbReference>
<gene>
    <name evidence="1" type="ORF">ABH943_004813</name>
</gene>
<evidence type="ECO:0000313" key="2">
    <source>
        <dbReference type="Proteomes" id="UP001620514"/>
    </source>
</evidence>
<accession>A0ABW8MQS6</accession>
<protein>
    <recommendedName>
        <fullName evidence="3">Ethyl tert-butyl ether degradation EthD</fullName>
    </recommendedName>
</protein>
<proteinExistence type="predicted"/>
<dbReference type="EMBL" id="JBIYDN010000016">
    <property type="protein sequence ID" value="MFK4444791.1"/>
    <property type="molecule type" value="Genomic_DNA"/>
</dbReference>
<name>A0ABW8MQS6_9BURK</name>